<dbReference type="AlphaFoldDB" id="A0AAN9UI94"/>
<evidence type="ECO:0000313" key="1">
    <source>
        <dbReference type="EMBL" id="KAK7748102.1"/>
    </source>
</evidence>
<organism evidence="1 2">
    <name type="scientific">Cytospora paraplurivora</name>
    <dbReference type="NCBI Taxonomy" id="2898453"/>
    <lineage>
        <taxon>Eukaryota</taxon>
        <taxon>Fungi</taxon>
        <taxon>Dikarya</taxon>
        <taxon>Ascomycota</taxon>
        <taxon>Pezizomycotina</taxon>
        <taxon>Sordariomycetes</taxon>
        <taxon>Sordariomycetidae</taxon>
        <taxon>Diaporthales</taxon>
        <taxon>Cytosporaceae</taxon>
        <taxon>Cytospora</taxon>
    </lineage>
</organism>
<gene>
    <name evidence="1" type="ORF">SLS53_001354</name>
</gene>
<dbReference type="EMBL" id="JAJSPL020000003">
    <property type="protein sequence ID" value="KAK7748102.1"/>
    <property type="molecule type" value="Genomic_DNA"/>
</dbReference>
<dbReference type="Proteomes" id="UP001320245">
    <property type="component" value="Unassembled WGS sequence"/>
</dbReference>
<comment type="caution">
    <text evidence="1">The sequence shown here is derived from an EMBL/GenBank/DDBJ whole genome shotgun (WGS) entry which is preliminary data.</text>
</comment>
<reference evidence="1 2" key="1">
    <citation type="journal article" date="2023" name="PLoS ONE">
        <title>Cytospora paraplurivora sp. nov. isolated from orchards with fruit tree decline syndrome in Ontario, Canada.</title>
        <authorList>
            <person name="Ilyukhin E."/>
            <person name="Nguyen H.D.T."/>
            <person name="Castle A.J."/>
            <person name="Ellouze W."/>
        </authorList>
    </citation>
    <scope>NUCLEOTIDE SEQUENCE [LARGE SCALE GENOMIC DNA]</scope>
    <source>
        <strain evidence="1 2">FDS-564</strain>
    </source>
</reference>
<proteinExistence type="predicted"/>
<protein>
    <submittedName>
        <fullName evidence="1">Uncharacterized protein</fullName>
    </submittedName>
</protein>
<accession>A0AAN9UI94</accession>
<evidence type="ECO:0000313" key="2">
    <source>
        <dbReference type="Proteomes" id="UP001320245"/>
    </source>
</evidence>
<sequence length="124" mass="14278">MYHQILRFARSSPIQSRLRTIQPAHKRVEARHRFLGLLTSFNLNTQPPEDLAAADRLRDFFRELGITTALLLDFELILEAAASEAQARKVKAEKVAHALEATRKKRGEWDVIEQSDADEQWEIV</sequence>
<keyword evidence="2" id="KW-1185">Reference proteome</keyword>
<name>A0AAN9UI94_9PEZI</name>